<feature type="region of interest" description="Disordered" evidence="4">
    <location>
        <begin position="360"/>
        <end position="439"/>
    </location>
</feature>
<sequence length="743" mass="83675">MSKKPRGSIHKIREFELEKIHLVDEFDILQIVGEGWFGKILLVEHRASHTEMVLKAVPKPYVSLRDFYREFHYGLHLGIHRNIVTTYDVAFETAGFYVFTQEYAPLGDLTSNVTDTGVGEVYSKRVAKQIASALDYMHSKDIVHRDVKLDNVLIYRSDFSRVKLCDFGESYQSGTVVERRNEWLPYSPPEVLDIKPEGTYKADPSHDVWQFAIVIFVCLTGCLPWQKAASDDPRYVRYLIWQNSMMLAIRRTPKLFKLLSSKAQRMFKRFLEPRADKRPKNLTDLTKYLDDRWLAKTAEKEMAEYETDELCPSMYSFHSSPDEKNRLLYNLADCGIETNVDRHTKKMRIKEWIESSVITEEDEEELDENNSASSPSSSVSREPVRGHISSLRTPSTEKPKEIKTTLKDANQKHFDPRTGVVQQGPSEMGVVARPKSESPFSTASNMSMMNNNDSLAGSILTLGSRPDLLASNMEIYNSTSTDLNRLGELNGSLDQLSYQTLSNSNLVLTSAQGGDYVATPQQQLATTKNSIGVNTGRSPVPNKSILQRSKSDNLRAALFASTPTLDNKNSFGLNTLNMGDQQSNNNNNNKSVTFMGLANSFQTLAPIIMPANLNLNMNNNNNNINTSNTNQISNSQNSNPNQPPTPNYQYNNNNNNAKSPYYDSPVKDSAYGSSEINNDAYTTYHPTSNGKQNGNTASTIRQNTTTVRTQSSQQQRAYTGALTSSMKDTAYDRPAQMNNVRRK</sequence>
<evidence type="ECO:0000313" key="6">
    <source>
        <dbReference type="EMBL" id="KNC20931.1"/>
    </source>
</evidence>
<evidence type="ECO:0000259" key="5">
    <source>
        <dbReference type="PROSITE" id="PS50011"/>
    </source>
</evidence>
<evidence type="ECO:0000256" key="1">
    <source>
        <dbReference type="ARBA" id="ARBA00022741"/>
    </source>
</evidence>
<feature type="binding site" evidence="3">
    <location>
        <position position="55"/>
    </location>
    <ligand>
        <name>ATP</name>
        <dbReference type="ChEBI" id="CHEBI:30616"/>
    </ligand>
</feature>
<proteinExistence type="predicted"/>
<comment type="caution">
    <text evidence="6">The sequence shown here is derived from an EMBL/GenBank/DDBJ whole genome shotgun (WGS) entry which is preliminary data.</text>
</comment>
<dbReference type="Gene3D" id="1.10.510.10">
    <property type="entry name" value="Transferase(Phosphotransferase) domain 1"/>
    <property type="match status" value="1"/>
</dbReference>
<feature type="compositionally biased region" description="Low complexity" evidence="4">
    <location>
        <begin position="647"/>
        <end position="656"/>
    </location>
</feature>
<organism evidence="6 7">
    <name type="scientific">Lucilia cuprina</name>
    <name type="common">Green bottle fly</name>
    <name type="synonym">Australian sheep blowfly</name>
    <dbReference type="NCBI Taxonomy" id="7375"/>
    <lineage>
        <taxon>Eukaryota</taxon>
        <taxon>Metazoa</taxon>
        <taxon>Ecdysozoa</taxon>
        <taxon>Arthropoda</taxon>
        <taxon>Hexapoda</taxon>
        <taxon>Insecta</taxon>
        <taxon>Pterygota</taxon>
        <taxon>Neoptera</taxon>
        <taxon>Endopterygota</taxon>
        <taxon>Diptera</taxon>
        <taxon>Brachycera</taxon>
        <taxon>Muscomorpha</taxon>
        <taxon>Oestroidea</taxon>
        <taxon>Calliphoridae</taxon>
        <taxon>Luciliinae</taxon>
        <taxon>Lucilia</taxon>
    </lineage>
</organism>
<dbReference type="Proteomes" id="UP000037069">
    <property type="component" value="Unassembled WGS sequence"/>
</dbReference>
<evidence type="ECO:0000256" key="2">
    <source>
        <dbReference type="ARBA" id="ARBA00022840"/>
    </source>
</evidence>
<feature type="compositionally biased region" description="Low complexity" evidence="4">
    <location>
        <begin position="701"/>
        <end position="716"/>
    </location>
</feature>
<evidence type="ECO:0000256" key="4">
    <source>
        <dbReference type="SAM" id="MobiDB-lite"/>
    </source>
</evidence>
<dbReference type="InterPro" id="IPR017441">
    <property type="entry name" value="Protein_kinase_ATP_BS"/>
</dbReference>
<evidence type="ECO:0000313" key="7">
    <source>
        <dbReference type="Proteomes" id="UP000037069"/>
    </source>
</evidence>
<feature type="region of interest" description="Disordered" evidence="4">
    <location>
        <begin position="619"/>
        <end position="743"/>
    </location>
</feature>
<dbReference type="InterPro" id="IPR008271">
    <property type="entry name" value="Ser/Thr_kinase_AS"/>
</dbReference>
<dbReference type="PANTHER" id="PTHR24359:SF1">
    <property type="entry name" value="INHIBITOR OF NUCLEAR FACTOR KAPPA-B KINASE EPSILON SUBUNIT HOMOLOG 1-RELATED"/>
    <property type="match status" value="1"/>
</dbReference>
<accession>A0A0L0BLK9</accession>
<dbReference type="PROSITE" id="PS50011">
    <property type="entry name" value="PROTEIN_KINASE_DOM"/>
    <property type="match status" value="1"/>
</dbReference>
<dbReference type="PROSITE" id="PS00108">
    <property type="entry name" value="PROTEIN_KINASE_ST"/>
    <property type="match status" value="1"/>
</dbReference>
<evidence type="ECO:0000256" key="3">
    <source>
        <dbReference type="PROSITE-ProRule" id="PRU10141"/>
    </source>
</evidence>
<reference evidence="6 7" key="1">
    <citation type="journal article" date="2015" name="Nat. Commun.">
        <title>Lucilia cuprina genome unlocks parasitic fly biology to underpin future interventions.</title>
        <authorList>
            <person name="Anstead C.A."/>
            <person name="Korhonen P.K."/>
            <person name="Young N.D."/>
            <person name="Hall R.S."/>
            <person name="Jex A.R."/>
            <person name="Murali S.C."/>
            <person name="Hughes D.S."/>
            <person name="Lee S.F."/>
            <person name="Perry T."/>
            <person name="Stroehlein A.J."/>
            <person name="Ansell B.R."/>
            <person name="Breugelmans B."/>
            <person name="Hofmann A."/>
            <person name="Qu J."/>
            <person name="Dugan S."/>
            <person name="Lee S.L."/>
            <person name="Chao H."/>
            <person name="Dinh H."/>
            <person name="Han Y."/>
            <person name="Doddapaneni H.V."/>
            <person name="Worley K.C."/>
            <person name="Muzny D.M."/>
            <person name="Ioannidis P."/>
            <person name="Waterhouse R.M."/>
            <person name="Zdobnov E.M."/>
            <person name="James P.J."/>
            <person name="Bagnall N.H."/>
            <person name="Kotze A.C."/>
            <person name="Gibbs R.A."/>
            <person name="Richards S."/>
            <person name="Batterham P."/>
            <person name="Gasser R.B."/>
        </authorList>
    </citation>
    <scope>NUCLEOTIDE SEQUENCE [LARGE SCALE GENOMIC DNA]</scope>
    <source>
        <strain evidence="6 7">LS</strain>
        <tissue evidence="6">Full body</tissue>
    </source>
</reference>
<keyword evidence="2 3" id="KW-0067">ATP-binding</keyword>
<feature type="compositionally biased region" description="Basic and acidic residues" evidence="4">
    <location>
        <begin position="395"/>
        <end position="416"/>
    </location>
</feature>
<dbReference type="PANTHER" id="PTHR24359">
    <property type="entry name" value="SERINE/THREONINE-PROTEIN KINASE SBK1"/>
    <property type="match status" value="1"/>
</dbReference>
<gene>
    <name evidence="6" type="ORF">FF38_00311</name>
</gene>
<dbReference type="EMBL" id="JRES01001695">
    <property type="protein sequence ID" value="KNC20931.1"/>
    <property type="molecule type" value="Genomic_DNA"/>
</dbReference>
<dbReference type="PROSITE" id="PS00107">
    <property type="entry name" value="PROTEIN_KINASE_ATP"/>
    <property type="match status" value="1"/>
</dbReference>
<keyword evidence="1 3" id="KW-0547">Nucleotide-binding</keyword>
<dbReference type="FunFam" id="1.10.510.10:FF:000500">
    <property type="entry name" value="serine/threonine-protein kinase SBK1"/>
    <property type="match status" value="1"/>
</dbReference>
<dbReference type="Pfam" id="PF00069">
    <property type="entry name" value="Pkinase"/>
    <property type="match status" value="1"/>
</dbReference>
<dbReference type="STRING" id="7375.A0A0L0BLK9"/>
<feature type="compositionally biased region" description="Low complexity" evidence="4">
    <location>
        <begin position="369"/>
        <end position="381"/>
    </location>
</feature>
<protein>
    <recommendedName>
        <fullName evidence="5">Protein kinase domain-containing protein</fullName>
    </recommendedName>
</protein>
<feature type="compositionally biased region" description="Low complexity" evidence="4">
    <location>
        <begin position="619"/>
        <end position="640"/>
    </location>
</feature>
<dbReference type="AlphaFoldDB" id="A0A0L0BLK9"/>
<dbReference type="OMA" id="WHQATLT"/>
<dbReference type="SUPFAM" id="SSF56112">
    <property type="entry name" value="Protein kinase-like (PK-like)"/>
    <property type="match status" value="1"/>
</dbReference>
<keyword evidence="7" id="KW-1185">Reference proteome</keyword>
<dbReference type="InterPro" id="IPR000719">
    <property type="entry name" value="Prot_kinase_dom"/>
</dbReference>
<dbReference type="InterPro" id="IPR011009">
    <property type="entry name" value="Kinase-like_dom_sf"/>
</dbReference>
<dbReference type="GO" id="GO:0005524">
    <property type="term" value="F:ATP binding"/>
    <property type="evidence" value="ECO:0007669"/>
    <property type="project" value="UniProtKB-UniRule"/>
</dbReference>
<dbReference type="OrthoDB" id="6513151at2759"/>
<feature type="domain" description="Protein kinase" evidence="5">
    <location>
        <begin position="26"/>
        <end position="294"/>
    </location>
</feature>
<dbReference type="GO" id="GO:0004674">
    <property type="term" value="F:protein serine/threonine kinase activity"/>
    <property type="evidence" value="ECO:0007669"/>
    <property type="project" value="TreeGrafter"/>
</dbReference>
<dbReference type="SMART" id="SM00220">
    <property type="entry name" value="S_TKc"/>
    <property type="match status" value="1"/>
</dbReference>
<feature type="compositionally biased region" description="Polar residues" evidence="4">
    <location>
        <begin position="671"/>
        <end position="700"/>
    </location>
</feature>
<name>A0A0L0BLK9_LUCCU</name>